<feature type="compositionally biased region" description="Polar residues" evidence="3">
    <location>
        <begin position="106"/>
        <end position="121"/>
    </location>
</feature>
<reference evidence="5 6" key="1">
    <citation type="journal article" date="2011" name="Science">
        <title>The ecoresponsive genome of Daphnia pulex.</title>
        <authorList>
            <person name="Colbourne J.K."/>
            <person name="Pfrender M.E."/>
            <person name="Gilbert D."/>
            <person name="Thomas W.K."/>
            <person name="Tucker A."/>
            <person name="Oakley T.H."/>
            <person name="Tokishita S."/>
            <person name="Aerts A."/>
            <person name="Arnold G.J."/>
            <person name="Basu M.K."/>
            <person name="Bauer D.J."/>
            <person name="Caceres C.E."/>
            <person name="Carmel L."/>
            <person name="Casola C."/>
            <person name="Choi J.H."/>
            <person name="Detter J.C."/>
            <person name="Dong Q."/>
            <person name="Dusheyko S."/>
            <person name="Eads B.D."/>
            <person name="Frohlich T."/>
            <person name="Geiler-Samerotte K.A."/>
            <person name="Gerlach D."/>
            <person name="Hatcher P."/>
            <person name="Jogdeo S."/>
            <person name="Krijgsveld J."/>
            <person name="Kriventseva E.V."/>
            <person name="Kultz D."/>
            <person name="Laforsch C."/>
            <person name="Lindquist E."/>
            <person name="Lopez J."/>
            <person name="Manak J.R."/>
            <person name="Muller J."/>
            <person name="Pangilinan J."/>
            <person name="Patwardhan R.P."/>
            <person name="Pitluck S."/>
            <person name="Pritham E.J."/>
            <person name="Rechtsteiner A."/>
            <person name="Rho M."/>
            <person name="Rogozin I.B."/>
            <person name="Sakarya O."/>
            <person name="Salamov A."/>
            <person name="Schaack S."/>
            <person name="Shapiro H."/>
            <person name="Shiga Y."/>
            <person name="Skalitzky C."/>
            <person name="Smith Z."/>
            <person name="Souvorov A."/>
            <person name="Sung W."/>
            <person name="Tang Z."/>
            <person name="Tsuchiya D."/>
            <person name="Tu H."/>
            <person name="Vos H."/>
            <person name="Wang M."/>
            <person name="Wolf Y.I."/>
            <person name="Yamagata H."/>
            <person name="Yamada T."/>
            <person name="Ye Y."/>
            <person name="Shaw J.R."/>
            <person name="Andrews J."/>
            <person name="Crease T.J."/>
            <person name="Tang H."/>
            <person name="Lucas S.M."/>
            <person name="Robertson H.M."/>
            <person name="Bork P."/>
            <person name="Koonin E.V."/>
            <person name="Zdobnov E.M."/>
            <person name="Grigoriev I.V."/>
            <person name="Lynch M."/>
            <person name="Boore J.L."/>
        </authorList>
    </citation>
    <scope>NUCLEOTIDE SEQUENCE [LARGE SCALE GENOMIC DNA]</scope>
</reference>
<evidence type="ECO:0000313" key="6">
    <source>
        <dbReference type="Proteomes" id="UP000000305"/>
    </source>
</evidence>
<keyword evidence="2" id="KW-0863">Zinc-finger</keyword>
<dbReference type="PANTHER" id="PTHR13119:SF12">
    <property type="entry name" value="PROTEIN SUPPRESSOR OF SABLE"/>
    <property type="match status" value="1"/>
</dbReference>
<feature type="compositionally biased region" description="Basic and acidic residues" evidence="3">
    <location>
        <begin position="506"/>
        <end position="521"/>
    </location>
</feature>
<dbReference type="InterPro" id="IPR045124">
    <property type="entry name" value="Su(sable)-like"/>
</dbReference>
<feature type="domain" description="C3H1-type" evidence="4">
    <location>
        <begin position="925"/>
        <end position="952"/>
    </location>
</feature>
<keyword evidence="6" id="KW-1185">Reference proteome</keyword>
<organism evidence="5 6">
    <name type="scientific">Daphnia pulex</name>
    <name type="common">Water flea</name>
    <dbReference type="NCBI Taxonomy" id="6669"/>
    <lineage>
        <taxon>Eukaryota</taxon>
        <taxon>Metazoa</taxon>
        <taxon>Ecdysozoa</taxon>
        <taxon>Arthropoda</taxon>
        <taxon>Crustacea</taxon>
        <taxon>Branchiopoda</taxon>
        <taxon>Diplostraca</taxon>
        <taxon>Cladocera</taxon>
        <taxon>Anomopoda</taxon>
        <taxon>Daphniidae</taxon>
        <taxon>Daphnia</taxon>
    </lineage>
</organism>
<keyword evidence="1" id="KW-0677">Repeat</keyword>
<dbReference type="GO" id="GO:0005634">
    <property type="term" value="C:nucleus"/>
    <property type="evidence" value="ECO:0000318"/>
    <property type="project" value="GO_Central"/>
</dbReference>
<dbReference type="SMART" id="SM00356">
    <property type="entry name" value="ZnF_C3H1"/>
    <property type="match status" value="2"/>
</dbReference>
<feature type="region of interest" description="Disordered" evidence="3">
    <location>
        <begin position="504"/>
        <end position="532"/>
    </location>
</feature>
<keyword evidence="2" id="KW-0862">Zinc</keyword>
<dbReference type="STRING" id="6669.E9HYZ4"/>
<dbReference type="GO" id="GO:0003723">
    <property type="term" value="F:RNA binding"/>
    <property type="evidence" value="ECO:0007669"/>
    <property type="project" value="InterPro"/>
</dbReference>
<feature type="compositionally biased region" description="Acidic residues" evidence="3">
    <location>
        <begin position="698"/>
        <end position="712"/>
    </location>
</feature>
<sequence>MRYAAPVAMPAGLGEWLGAELEARGVEAASLYARAVLSILLHSEVAEAEAELELDPETQRNWNPRAAFELELRLERHMKETRRGRPSKKNFAAAKSCGTGHHVAKRSSNMATNNGRNQGQCATPRRRPHSWNGDEEALKKCAAIECLLSATDDGQWGPVEKLVDELCARLKLLQLEQNGGASCDDGHVKQRWTNHGSAPECFEAASSSSDSDSFTSVSSPEGGDPAEHYRQAFPPLEFLSDSDESTTQLVTESIWNVRKSAEKTQQTRVRFVRMTGTRLSPPPNPQLAIVATPSSSCPQQVELHVYGESCASEAYFGDCSRDSSLERAPTPPVNTNATTTSTKGRLYERGTGFDGEDGAALLSDVLNNAFKSFCQLHEEDNAVLDSESPVGAIGDGGTLGDWKGESDWSHPVGDASNIWAPVESDWALMGPEPATPWLSNLVAKSPADTAVQLSLALLNHHPEKSGFSPVLARSLQKALPKSSKLLEWLANLATAGGGGGVVQGHPDNDEHEVEHILKEPERPDDEEEENLLTSPKTHFCPIQQEGDVEVQVSDGATFDVDAQPEEVHFLRSPSGALYLPDCEENGDGWKGWAKYMVYKLPPSPSPSTLTLDQNEQEQQTSRSATPFTLKFRVVQTEKCCQTDARLSVDPEKLSSVAPLSISYPFAASLTASHGLLDVGDVWKFDAKTVTKELKEDLKGDDELEEVDEDEDKEQNNGKEEEMDGLLDEVWNVATALNREVDEEEQQLVGDSRDSPSGDATAEATDIGQVPDVKVVMVPTEASCPPPVAVSVQEDVEEFDLDELWNPFVEDTGGVDQVDVCEWIPQPYGVAEDGCEQWADPDVLAESWPPPNIPVEYLDDEFFDEIYGSLDSMKASETASGGGGKNSRRRRRRTSQKQQTVRRPKRPCSFFVEGECRRPDCKFSHDLGSIPCRFWIESSCFKGEECPFLHGIPVAENSRDRNRSCSDAELSESCGSEDAGELPVKFGRAGKSSHGRKKFQFDLEADFPSLSHSKVNNQSGDVKLARSGGGGPVVSQSRPIAITQGFAAADHTSTTAGSSLENGGGEIPTSGGLKRRRKRFPCQRVSAFNLVGTSTESSPGETVSINVVPAGKRSRKVAKVTLCTTTAGYRRQEKVNKRNVDAIGVVSQSERRRTKSEHDNGSVVVVHGGIGSRLRLSSSYKEG</sequence>
<dbReference type="KEGG" id="dpx:DAPPUDRAFT_336030"/>
<feature type="zinc finger region" description="C3H1-type" evidence="2">
    <location>
        <begin position="901"/>
        <end position="924"/>
    </location>
</feature>
<feature type="region of interest" description="Disordered" evidence="3">
    <location>
        <begin position="698"/>
        <end position="722"/>
    </location>
</feature>
<evidence type="ECO:0000259" key="4">
    <source>
        <dbReference type="PROSITE" id="PS50103"/>
    </source>
</evidence>
<feature type="region of interest" description="Disordered" evidence="3">
    <location>
        <begin position="200"/>
        <end position="226"/>
    </location>
</feature>
<dbReference type="InterPro" id="IPR000571">
    <property type="entry name" value="Znf_CCCH"/>
</dbReference>
<dbReference type="OrthoDB" id="3247158at2759"/>
<feature type="region of interest" description="Disordered" evidence="3">
    <location>
        <begin position="873"/>
        <end position="904"/>
    </location>
</feature>
<evidence type="ECO:0000256" key="3">
    <source>
        <dbReference type="SAM" id="MobiDB-lite"/>
    </source>
</evidence>
<accession>E9HYZ4</accession>
<dbReference type="InParanoid" id="E9HYZ4"/>
<dbReference type="eggNOG" id="ENOG502TB8Y">
    <property type="taxonomic scope" value="Eukaryota"/>
</dbReference>
<dbReference type="HOGENOM" id="CLU_272889_0_0_1"/>
<name>E9HYZ4_DAPPU</name>
<evidence type="ECO:0000256" key="1">
    <source>
        <dbReference type="ARBA" id="ARBA00022737"/>
    </source>
</evidence>
<keyword evidence="2" id="KW-0479">Metal-binding</keyword>
<dbReference type="PROSITE" id="PS50103">
    <property type="entry name" value="ZF_C3H1"/>
    <property type="match status" value="2"/>
</dbReference>
<dbReference type="AlphaFoldDB" id="E9HYZ4"/>
<feature type="region of interest" description="Disordered" evidence="3">
    <location>
        <begin position="1052"/>
        <end position="1075"/>
    </location>
</feature>
<dbReference type="EMBL" id="GL733249">
    <property type="protein sequence ID" value="EFX63036.1"/>
    <property type="molecule type" value="Genomic_DNA"/>
</dbReference>
<feature type="domain" description="C3H1-type" evidence="4">
    <location>
        <begin position="901"/>
        <end position="924"/>
    </location>
</feature>
<dbReference type="GO" id="GO:0045892">
    <property type="term" value="P:negative regulation of DNA-templated transcription"/>
    <property type="evidence" value="ECO:0007669"/>
    <property type="project" value="InterPro"/>
</dbReference>
<feature type="compositionally biased region" description="Basic residues" evidence="3">
    <location>
        <begin position="885"/>
        <end position="904"/>
    </location>
</feature>
<protein>
    <recommendedName>
        <fullName evidence="4">C3H1-type domain-containing protein</fullName>
    </recommendedName>
</protein>
<feature type="compositionally biased region" description="Low complexity" evidence="3">
    <location>
        <begin position="206"/>
        <end position="219"/>
    </location>
</feature>
<dbReference type="Proteomes" id="UP000000305">
    <property type="component" value="Unassembled WGS sequence"/>
</dbReference>
<proteinExistence type="predicted"/>
<feature type="region of interest" description="Disordered" evidence="3">
    <location>
        <begin position="80"/>
        <end position="132"/>
    </location>
</feature>
<gene>
    <name evidence="5" type="ORF">DAPPUDRAFT_336030</name>
</gene>
<feature type="region of interest" description="Disordered" evidence="3">
    <location>
        <begin position="740"/>
        <end position="767"/>
    </location>
</feature>
<evidence type="ECO:0000313" key="5">
    <source>
        <dbReference type="EMBL" id="EFX63036.1"/>
    </source>
</evidence>
<evidence type="ECO:0000256" key="2">
    <source>
        <dbReference type="PROSITE-ProRule" id="PRU00723"/>
    </source>
</evidence>
<dbReference type="PANTHER" id="PTHR13119">
    <property type="entry name" value="ZINC FINGER CCCH DOMAIN-CONTAINING PROTEI"/>
    <property type="match status" value="1"/>
</dbReference>
<dbReference type="Gene3D" id="4.10.1000.10">
    <property type="entry name" value="Zinc finger, CCCH-type"/>
    <property type="match status" value="1"/>
</dbReference>
<feature type="zinc finger region" description="C3H1-type" evidence="2">
    <location>
        <begin position="925"/>
        <end position="952"/>
    </location>
</feature>
<dbReference type="Pfam" id="PF14608">
    <property type="entry name" value="zf-CCCH_2"/>
    <property type="match status" value="2"/>
</dbReference>
<dbReference type="GO" id="GO:0008270">
    <property type="term" value="F:zinc ion binding"/>
    <property type="evidence" value="ECO:0007669"/>
    <property type="project" value="UniProtKB-KW"/>
</dbReference>